<protein>
    <recommendedName>
        <fullName evidence="2">Nuclease associated modular domain-containing protein</fullName>
    </recommendedName>
</protein>
<dbReference type="InterPro" id="IPR011335">
    <property type="entry name" value="Restrct_endonuc-II-like"/>
</dbReference>
<evidence type="ECO:0000313" key="1">
    <source>
        <dbReference type="EMBL" id="QJB02755.1"/>
    </source>
</evidence>
<evidence type="ECO:0008006" key="2">
    <source>
        <dbReference type="Google" id="ProtNLM"/>
    </source>
</evidence>
<dbReference type="Gene3D" id="3.40.960.10">
    <property type="entry name" value="VSR Endonuclease"/>
    <property type="match status" value="1"/>
</dbReference>
<accession>A0A6M3MB11</accession>
<dbReference type="EMBL" id="MT143805">
    <property type="protein sequence ID" value="QJB02755.1"/>
    <property type="molecule type" value="Genomic_DNA"/>
</dbReference>
<dbReference type="AlphaFoldDB" id="A0A6M3MB11"/>
<dbReference type="SUPFAM" id="SSF52980">
    <property type="entry name" value="Restriction endonuclease-like"/>
    <property type="match status" value="1"/>
</dbReference>
<sequence length="325" mass="37377">MTTAVDRVCQQCGHHFSTQAWKGKQGKGKFCSVACHNAFQTGKPSLISSEKLSAAQKASYKENPERAINNSAIMKRLWATPGFRARVLKARGTPEAKRKQAEVNSQVAKRMWQNPDIRTKILESRKQTVQSPEFKKRISISSTKRWQDPEYKARLSKIHKELCQNPEFIKIMSEAQSKAGIKRWQNPEYRKRQMEAQKRSWEDPEIVAKRFAGFNKKPNKPEQRLIDILAKHLPQFQYNGDFSLGVTLGGLIPDFVNVNGKKEVIEVLGDYFHSPDVVRNRWQGSELGKILLYNSLGYKCLIIWEHELKELEEEAVVAEVNNFFS</sequence>
<gene>
    <name evidence="1" type="ORF">MM171B01081_0010</name>
</gene>
<proteinExistence type="predicted"/>
<reference evidence="1" key="1">
    <citation type="submission" date="2020-03" db="EMBL/GenBank/DDBJ databases">
        <title>The deep terrestrial virosphere.</title>
        <authorList>
            <person name="Holmfeldt K."/>
            <person name="Nilsson E."/>
            <person name="Simone D."/>
            <person name="Lopez-Fernandez M."/>
            <person name="Wu X."/>
            <person name="de Brujin I."/>
            <person name="Lundin D."/>
            <person name="Andersson A."/>
            <person name="Bertilsson S."/>
            <person name="Dopson M."/>
        </authorList>
    </citation>
    <scope>NUCLEOTIDE SEQUENCE</scope>
    <source>
        <strain evidence="1">MM171B01081</strain>
    </source>
</reference>
<name>A0A6M3MB11_9ZZZZ</name>
<organism evidence="1">
    <name type="scientific">viral metagenome</name>
    <dbReference type="NCBI Taxonomy" id="1070528"/>
    <lineage>
        <taxon>unclassified sequences</taxon>
        <taxon>metagenomes</taxon>
        <taxon>organismal metagenomes</taxon>
    </lineage>
</organism>